<evidence type="ECO:0000256" key="4">
    <source>
        <dbReference type="ARBA" id="ARBA00022630"/>
    </source>
</evidence>
<dbReference type="Pfam" id="PF01207">
    <property type="entry name" value="Dus"/>
    <property type="match status" value="1"/>
</dbReference>
<evidence type="ECO:0000256" key="6">
    <source>
        <dbReference type="ARBA" id="ARBA00022694"/>
    </source>
</evidence>
<name>A0A974RZH1_9GAMM</name>
<dbReference type="EMBL" id="CP067393">
    <property type="protein sequence ID" value="QQP87064.1"/>
    <property type="molecule type" value="Genomic_DNA"/>
</dbReference>
<feature type="binding site" evidence="12 15">
    <location>
        <position position="144"/>
    </location>
    <ligand>
        <name>FMN</name>
        <dbReference type="ChEBI" id="CHEBI:58210"/>
    </ligand>
</feature>
<dbReference type="PROSITE" id="PS01136">
    <property type="entry name" value="UPF0034"/>
    <property type="match status" value="1"/>
</dbReference>
<keyword evidence="7 12" id="KW-0521">NADP</keyword>
<dbReference type="AlphaFoldDB" id="A0A974RZH1"/>
<dbReference type="PIRSF" id="PIRSF006621">
    <property type="entry name" value="Dus"/>
    <property type="match status" value="1"/>
</dbReference>
<evidence type="ECO:0000256" key="1">
    <source>
        <dbReference type="ARBA" id="ARBA00001917"/>
    </source>
</evidence>
<keyword evidence="15" id="KW-0547">Nucleotide-binding</keyword>
<dbReference type="InterPro" id="IPR004652">
    <property type="entry name" value="DusB-like"/>
</dbReference>
<dbReference type="InterPro" id="IPR018517">
    <property type="entry name" value="tRNA_hU_synthase_CS"/>
</dbReference>
<feature type="binding site" evidence="12 15">
    <location>
        <begin position="21"/>
        <end position="23"/>
    </location>
    <ligand>
        <name>FMN</name>
        <dbReference type="ChEBI" id="CHEBI:58210"/>
    </ligand>
</feature>
<dbReference type="NCBIfam" id="TIGR00737">
    <property type="entry name" value="nifR3_yhdG"/>
    <property type="match status" value="1"/>
</dbReference>
<dbReference type="Gene3D" id="1.10.1200.80">
    <property type="entry name" value="Putative flavin oxidoreducatase, domain 2"/>
    <property type="match status" value="1"/>
</dbReference>
<feature type="active site" description="Proton donor" evidence="12 14">
    <location>
        <position position="105"/>
    </location>
</feature>
<comment type="cofactor">
    <cofactor evidence="1 12 13 15">
        <name>FMN</name>
        <dbReference type="ChEBI" id="CHEBI:58210"/>
    </cofactor>
</comment>
<dbReference type="InterPro" id="IPR013785">
    <property type="entry name" value="Aldolase_TIM"/>
</dbReference>
<keyword evidence="5 12" id="KW-0288">FMN</keyword>
<dbReference type="GO" id="GO:0010181">
    <property type="term" value="F:FMN binding"/>
    <property type="evidence" value="ECO:0007669"/>
    <property type="project" value="UniProtKB-UniRule"/>
</dbReference>
<evidence type="ECO:0000256" key="9">
    <source>
        <dbReference type="ARBA" id="ARBA00023002"/>
    </source>
</evidence>
<evidence type="ECO:0000256" key="12">
    <source>
        <dbReference type="HAMAP-Rule" id="MF_02042"/>
    </source>
</evidence>
<keyword evidence="8 12" id="KW-0694">RNA-binding</keyword>
<evidence type="ECO:0000256" key="14">
    <source>
        <dbReference type="PIRSR" id="PIRSR006621-1"/>
    </source>
</evidence>
<dbReference type="InterPro" id="IPR035587">
    <property type="entry name" value="DUS-like_FMN-bd"/>
</dbReference>
<accession>A0A974RZH1</accession>
<gene>
    <name evidence="12 17" type="primary">dusB</name>
    <name evidence="17" type="ORF">JHT90_07420</name>
</gene>
<evidence type="ECO:0000256" key="7">
    <source>
        <dbReference type="ARBA" id="ARBA00022857"/>
    </source>
</evidence>
<dbReference type="GO" id="GO:0000049">
    <property type="term" value="F:tRNA binding"/>
    <property type="evidence" value="ECO:0007669"/>
    <property type="project" value="UniProtKB-UniRule"/>
</dbReference>
<dbReference type="SUPFAM" id="SSF51395">
    <property type="entry name" value="FMN-linked oxidoreductases"/>
    <property type="match status" value="1"/>
</dbReference>
<organism evidence="17 18">
    <name type="scientific">Entomomonas asaccharolytica</name>
    <dbReference type="NCBI Taxonomy" id="2785331"/>
    <lineage>
        <taxon>Bacteria</taxon>
        <taxon>Pseudomonadati</taxon>
        <taxon>Pseudomonadota</taxon>
        <taxon>Gammaproteobacteria</taxon>
        <taxon>Pseudomonadales</taxon>
        <taxon>Pseudomonadaceae</taxon>
        <taxon>Entomomonas</taxon>
    </lineage>
</organism>
<keyword evidence="9 12" id="KW-0560">Oxidoreductase</keyword>
<dbReference type="InterPro" id="IPR024036">
    <property type="entry name" value="tRNA-dHydroUridine_Synthase_C"/>
</dbReference>
<evidence type="ECO:0000256" key="8">
    <source>
        <dbReference type="ARBA" id="ARBA00022884"/>
    </source>
</evidence>
<dbReference type="InterPro" id="IPR032887">
    <property type="entry name" value="DusB"/>
</dbReference>
<feature type="domain" description="DUS-like FMN-binding" evidence="16">
    <location>
        <begin position="18"/>
        <end position="317"/>
    </location>
</feature>
<feature type="binding site" evidence="12">
    <location>
        <begin position="205"/>
        <end position="207"/>
    </location>
    <ligand>
        <name>FMN</name>
        <dbReference type="ChEBI" id="CHEBI:58210"/>
    </ligand>
</feature>
<dbReference type="RefSeq" id="WP_201095655.1">
    <property type="nucleotide sequence ID" value="NZ_CP067393.1"/>
</dbReference>
<dbReference type="PANTHER" id="PTHR45846">
    <property type="entry name" value="TRNA-DIHYDROURIDINE(47) SYNTHASE [NAD(P)(+)]-LIKE"/>
    <property type="match status" value="1"/>
</dbReference>
<dbReference type="PANTHER" id="PTHR45846:SF1">
    <property type="entry name" value="TRNA-DIHYDROURIDINE(47) SYNTHASE [NAD(P)(+)]-LIKE"/>
    <property type="match status" value="1"/>
</dbReference>
<protein>
    <recommendedName>
        <fullName evidence="12">tRNA-dihydrouridine synthase B</fullName>
        <ecNumber evidence="12">1.3.1.-</ecNumber>
    </recommendedName>
</protein>
<sequence length="324" mass="35997">MTATFPRIGCYQLDGRLILAPMAGITDRPQRMLCRRFGAALAVSEMVTSDTRLWKSNKSKHRLPHQDDLEPRAIQIAGTDPEQMAHAAKANVALGAQIIDINMGCPAKKVCNKAAGSALMKDEKLVEGILQAVVKAVNVPITLKMRTGWDSSTKNAITVAKIAEQSGIKAIAIHGRTRADLYTGAAEYDTIAEIKQQVSLPIFANGDITSPEKAQFVLNYTKADALLIGRAAQGNPWLFREINYFLETGQHYSSPTFTERKQVMLEHLAALHTLYGEAMGMRIARKHMGWYLSYLPEGIVFKHQFNQLESAQEQYSYIKNIFTQ</sequence>
<comment type="similarity">
    <text evidence="12">Belongs to the Dus family. DusB subfamily.</text>
</comment>
<keyword evidence="3 12" id="KW-0820">tRNA-binding</keyword>
<evidence type="ECO:0000256" key="13">
    <source>
        <dbReference type="PIRNR" id="PIRNR006621"/>
    </source>
</evidence>
<keyword evidence="18" id="KW-1185">Reference proteome</keyword>
<evidence type="ECO:0000313" key="18">
    <source>
        <dbReference type="Proteomes" id="UP000595278"/>
    </source>
</evidence>
<keyword evidence="4 12" id="KW-0285">Flavoprotein</keyword>
<dbReference type="Proteomes" id="UP000595278">
    <property type="component" value="Chromosome"/>
</dbReference>
<dbReference type="HAMAP" id="MF_02042">
    <property type="entry name" value="DusB_subfam"/>
    <property type="match status" value="1"/>
</dbReference>
<dbReference type="EC" id="1.3.1.-" evidence="12"/>
<comment type="catalytic activity">
    <reaction evidence="11 12">
        <text>a 5,6-dihydrouridine in tRNA + NAD(+) = a uridine in tRNA + NADH + H(+)</text>
        <dbReference type="Rhea" id="RHEA:54452"/>
        <dbReference type="Rhea" id="RHEA-COMP:13339"/>
        <dbReference type="Rhea" id="RHEA-COMP:13887"/>
        <dbReference type="ChEBI" id="CHEBI:15378"/>
        <dbReference type="ChEBI" id="CHEBI:57540"/>
        <dbReference type="ChEBI" id="CHEBI:57945"/>
        <dbReference type="ChEBI" id="CHEBI:65315"/>
        <dbReference type="ChEBI" id="CHEBI:74443"/>
    </reaction>
</comment>
<evidence type="ECO:0000256" key="11">
    <source>
        <dbReference type="ARBA" id="ARBA00048802"/>
    </source>
</evidence>
<dbReference type="Gene3D" id="3.20.20.70">
    <property type="entry name" value="Aldolase class I"/>
    <property type="match status" value="1"/>
</dbReference>
<comment type="similarity">
    <text evidence="13">Belongs to the dus family.</text>
</comment>
<feature type="binding site" evidence="15">
    <location>
        <position position="174"/>
    </location>
    <ligand>
        <name>FMN</name>
        <dbReference type="ChEBI" id="CHEBI:58210"/>
    </ligand>
</feature>
<evidence type="ECO:0000256" key="15">
    <source>
        <dbReference type="PIRSR" id="PIRSR006621-2"/>
    </source>
</evidence>
<dbReference type="CDD" id="cd02801">
    <property type="entry name" value="DUS_like_FMN"/>
    <property type="match status" value="1"/>
</dbReference>
<dbReference type="InterPro" id="IPR001269">
    <property type="entry name" value="DUS_fam"/>
</dbReference>
<evidence type="ECO:0000256" key="3">
    <source>
        <dbReference type="ARBA" id="ARBA00022555"/>
    </source>
</evidence>
<reference evidence="17 18" key="1">
    <citation type="submission" date="2021-01" db="EMBL/GenBank/DDBJ databases">
        <title>Entomomonas sp. F2A isolated from a house cricket (Acheta domesticus).</title>
        <authorList>
            <person name="Spergser J."/>
            <person name="Busse H.-J."/>
        </authorList>
    </citation>
    <scope>NUCLEOTIDE SEQUENCE [LARGE SCALE GENOMIC DNA]</scope>
    <source>
        <strain evidence="17 18">F2A</strain>
    </source>
</reference>
<dbReference type="GO" id="GO:0050660">
    <property type="term" value="F:flavin adenine dinucleotide binding"/>
    <property type="evidence" value="ECO:0007669"/>
    <property type="project" value="InterPro"/>
</dbReference>
<evidence type="ECO:0000256" key="5">
    <source>
        <dbReference type="ARBA" id="ARBA00022643"/>
    </source>
</evidence>
<evidence type="ECO:0000256" key="10">
    <source>
        <dbReference type="ARBA" id="ARBA00048205"/>
    </source>
</evidence>
<feature type="binding site" evidence="12 15">
    <location>
        <begin position="229"/>
        <end position="230"/>
    </location>
    <ligand>
        <name>FMN</name>
        <dbReference type="ChEBI" id="CHEBI:58210"/>
    </ligand>
</feature>
<feature type="binding site" evidence="12 15">
    <location>
        <position position="75"/>
    </location>
    <ligand>
        <name>FMN</name>
        <dbReference type="ChEBI" id="CHEBI:58210"/>
    </ligand>
</feature>
<evidence type="ECO:0000313" key="17">
    <source>
        <dbReference type="EMBL" id="QQP87064.1"/>
    </source>
</evidence>
<comment type="catalytic activity">
    <reaction evidence="10 12">
        <text>a 5,6-dihydrouridine in tRNA + NADP(+) = a uridine in tRNA + NADPH + H(+)</text>
        <dbReference type="Rhea" id="RHEA:23624"/>
        <dbReference type="Rhea" id="RHEA-COMP:13339"/>
        <dbReference type="Rhea" id="RHEA-COMP:13887"/>
        <dbReference type="ChEBI" id="CHEBI:15378"/>
        <dbReference type="ChEBI" id="CHEBI:57783"/>
        <dbReference type="ChEBI" id="CHEBI:58349"/>
        <dbReference type="ChEBI" id="CHEBI:65315"/>
        <dbReference type="ChEBI" id="CHEBI:74443"/>
    </reaction>
</comment>
<dbReference type="KEGG" id="eaz:JHT90_07420"/>
<dbReference type="GO" id="GO:0017150">
    <property type="term" value="F:tRNA dihydrouridine synthase activity"/>
    <property type="evidence" value="ECO:0007669"/>
    <property type="project" value="UniProtKB-UniRule"/>
</dbReference>
<keyword evidence="6 12" id="KW-0819">tRNA processing</keyword>
<evidence type="ECO:0000259" key="16">
    <source>
        <dbReference type="Pfam" id="PF01207"/>
    </source>
</evidence>
<evidence type="ECO:0000256" key="2">
    <source>
        <dbReference type="ARBA" id="ARBA00002790"/>
    </source>
</evidence>
<comment type="function">
    <text evidence="2 12 13">Catalyzes the synthesis of 5,6-dihydrouridine (D), a modified base found in the D-loop of most tRNAs, via the reduction of the C5-C6 double bond in target uridines.</text>
</comment>
<proteinExistence type="inferred from homology"/>